<dbReference type="InterPro" id="IPR036412">
    <property type="entry name" value="HAD-like_sf"/>
</dbReference>
<dbReference type="InterPro" id="IPR023214">
    <property type="entry name" value="HAD_sf"/>
</dbReference>
<dbReference type="InterPro" id="IPR010037">
    <property type="entry name" value="FkbH_domain"/>
</dbReference>
<dbReference type="NCBIfam" id="TIGR01681">
    <property type="entry name" value="HAD-SF-IIIC"/>
    <property type="match status" value="1"/>
</dbReference>
<dbReference type="NCBIfam" id="TIGR01686">
    <property type="entry name" value="FkbH"/>
    <property type="match status" value="1"/>
</dbReference>
<organism evidence="2 3">
    <name type="scientific">Sphingobium scionense</name>
    <dbReference type="NCBI Taxonomy" id="1404341"/>
    <lineage>
        <taxon>Bacteria</taxon>
        <taxon>Pseudomonadati</taxon>
        <taxon>Pseudomonadota</taxon>
        <taxon>Alphaproteobacteria</taxon>
        <taxon>Sphingomonadales</taxon>
        <taxon>Sphingomonadaceae</taxon>
        <taxon>Sphingobium</taxon>
    </lineage>
</organism>
<dbReference type="EMBL" id="JACIEU010000008">
    <property type="protein sequence ID" value="MBB4148547.1"/>
    <property type="molecule type" value="Genomic_DNA"/>
</dbReference>
<keyword evidence="3" id="KW-1185">Reference proteome</keyword>
<dbReference type="InterPro" id="IPR010033">
    <property type="entry name" value="HAD_SF_ppase_IIIC"/>
</dbReference>
<evidence type="ECO:0000313" key="2">
    <source>
        <dbReference type="EMBL" id="MBB4148547.1"/>
    </source>
</evidence>
<gene>
    <name evidence="2" type="ORF">GGQ90_002330</name>
</gene>
<accession>A0A7W6LQW4</accession>
<name>A0A7W6LQW4_9SPHN</name>
<dbReference type="SUPFAM" id="SSF56784">
    <property type="entry name" value="HAD-like"/>
    <property type="match status" value="1"/>
</dbReference>
<evidence type="ECO:0000256" key="1">
    <source>
        <dbReference type="SAM" id="MobiDB-lite"/>
    </source>
</evidence>
<dbReference type="AlphaFoldDB" id="A0A7W6LQW4"/>
<protein>
    <submittedName>
        <fullName evidence="2">FkbH-like protein</fullName>
    </submittedName>
</protein>
<feature type="region of interest" description="Disordered" evidence="1">
    <location>
        <begin position="416"/>
        <end position="461"/>
    </location>
</feature>
<proteinExistence type="predicted"/>
<evidence type="ECO:0000313" key="3">
    <source>
        <dbReference type="Proteomes" id="UP000590524"/>
    </source>
</evidence>
<comment type="caution">
    <text evidence="2">The sequence shown here is derived from an EMBL/GenBank/DDBJ whole genome shotgun (WGS) entry which is preliminary data.</text>
</comment>
<reference evidence="2 3" key="1">
    <citation type="submission" date="2020-08" db="EMBL/GenBank/DDBJ databases">
        <title>Genomic Encyclopedia of Type Strains, Phase IV (KMG-IV): sequencing the most valuable type-strain genomes for metagenomic binning, comparative biology and taxonomic classification.</title>
        <authorList>
            <person name="Goeker M."/>
        </authorList>
    </citation>
    <scope>NUCLEOTIDE SEQUENCE [LARGE SCALE GENOMIC DNA]</scope>
    <source>
        <strain evidence="2 3">DSM 19371</strain>
    </source>
</reference>
<dbReference type="Proteomes" id="UP000590524">
    <property type="component" value="Unassembled WGS sequence"/>
</dbReference>
<sequence length="461" mass="51699">MTTPTHFFTHGGFFFDDWHIFEGGRIETVPPIETISPNHLNQFFDAIWRAIEYNYRVINQIDSIKLVIFDLDDTLWRGIIGEHYGDDGQHPLTIGWPMGVHEAIHHLKARGILVAICSKNSPELVKARWNRAIPSEWISLDDFVCAEISWGPKAEAVGRILSDVSLTPRNVVFVDDNPVEREAVLTAYPGIRVMGKNPLLTRNILLQSAETQTRIVTSESAMRDAMIRRQKVRENERQSMSREQFLQNLNCRLKMLLIESPSHEKFSRVFELLNKTNQFNTNGVRWTPADVNNHFNDGGTIIAFEVQDKYTSYGLVGVILIRGNQIVQFVMSCRVLGLEIETSALKVLVERLRAWGTAGPITASIIETDANIVSRDVYDKAGFTNEGNGHYMLGNEALGTPGQHLTIYWDGEAEPQASANEVGHATEDAQDLPPKGLGTQGDALLEDRPKGLLSRLTGRAN</sequence>
<dbReference type="RefSeq" id="WP_188082292.1">
    <property type="nucleotide sequence ID" value="NZ_JACIEU010000008.1"/>
</dbReference>
<dbReference type="Gene3D" id="3.40.50.1000">
    <property type="entry name" value="HAD superfamily/HAD-like"/>
    <property type="match status" value="1"/>
</dbReference>